<organism evidence="1 2">
    <name type="scientific">Vibrio aerogenes CECT 7868</name>
    <dbReference type="NCBI Taxonomy" id="1216006"/>
    <lineage>
        <taxon>Bacteria</taxon>
        <taxon>Pseudomonadati</taxon>
        <taxon>Pseudomonadota</taxon>
        <taxon>Gammaproteobacteria</taxon>
        <taxon>Vibrionales</taxon>
        <taxon>Vibrionaceae</taxon>
        <taxon>Vibrio</taxon>
    </lineage>
</organism>
<proteinExistence type="predicted"/>
<dbReference type="EMBL" id="FQXZ01000036">
    <property type="protein sequence ID" value="SHI27374.1"/>
    <property type="molecule type" value="Genomic_DNA"/>
</dbReference>
<dbReference type="STRING" id="1216006.VA7868_03181"/>
<dbReference type="RefSeq" id="WP_175561573.1">
    <property type="nucleotide sequence ID" value="NZ_FQXZ01000036.1"/>
</dbReference>
<reference evidence="1 2" key="1">
    <citation type="submission" date="2016-11" db="EMBL/GenBank/DDBJ databases">
        <authorList>
            <person name="Jaros S."/>
            <person name="Januszkiewicz K."/>
            <person name="Wedrychowicz H."/>
        </authorList>
    </citation>
    <scope>NUCLEOTIDE SEQUENCE [LARGE SCALE GENOMIC DNA]</scope>
    <source>
        <strain evidence="1 2">CECT 7868</strain>
    </source>
</reference>
<evidence type="ECO:0000313" key="2">
    <source>
        <dbReference type="Proteomes" id="UP000184608"/>
    </source>
</evidence>
<accession>A0A1M5ZT32</accession>
<gene>
    <name evidence="1" type="ORF">VA7868_03181</name>
</gene>
<keyword evidence="2" id="KW-1185">Reference proteome</keyword>
<dbReference type="Proteomes" id="UP000184608">
    <property type="component" value="Unassembled WGS sequence"/>
</dbReference>
<name>A0A1M5ZT32_9VIBR</name>
<dbReference type="AlphaFoldDB" id="A0A1M5ZT32"/>
<protein>
    <submittedName>
        <fullName evidence="1">Uncharacterized protein</fullName>
    </submittedName>
</protein>
<evidence type="ECO:0000313" key="1">
    <source>
        <dbReference type="EMBL" id="SHI27374.1"/>
    </source>
</evidence>
<sequence length="54" mass="6377">MKIIIVRIILMRIIHKRDVPVRQMTSRTYRQNQPDRHGLIAFAANQPAEIQIQP</sequence>